<accession>A0AAV5QK03</accession>
<name>A0AAV5QK03_9ASCO</name>
<sequence>MITSVAKSRSIPNVVIPGSRAFFSTVVGGVRSQEASQSSTASSTINEEGVWSQFDKRSESLKIKNPILRNELLHGIDPAKGPLTLKKGLSKMKYTSPTGLDEVFPLAYNFLQETAKEKYSQVTEIESQIAAETDEAVKTQLLKKKNQLIIDAEKFNPEVAYKAQFSNPENLNLDELVYQYYYKTKNFEGFNKMLLMQRIEQLHVLPDAIPTINPSVELKVKFINESGVNKYITPGDILSSRATSKPPIFQVNYLNIDEALKPSDKFTLLVVNLDHPNTKTNSYDITLNYGVKDVSFQHNNQVLSFDELSQGEFAEYLPPVPEKNSPTSRFVTLLLKQEEGPLATEKLNFNRKDFALADFLTENKLVPVGINVWRSKWDGNVKNVREMYGLPNGRVFHRVRR</sequence>
<dbReference type="PANTHER" id="PTHR11362:SF82">
    <property type="entry name" value="PHOSPHATIDYLETHANOLAMINE-BINDING PROTEIN 4"/>
    <property type="match status" value="1"/>
</dbReference>
<dbReference type="SUPFAM" id="SSF49777">
    <property type="entry name" value="PEBP-like"/>
    <property type="match status" value="1"/>
</dbReference>
<dbReference type="RefSeq" id="XP_064851830.1">
    <property type="nucleotide sequence ID" value="XM_064995758.1"/>
</dbReference>
<dbReference type="Gene3D" id="3.90.280.10">
    <property type="entry name" value="PEBP-like"/>
    <property type="match status" value="1"/>
</dbReference>
<dbReference type="InterPro" id="IPR036610">
    <property type="entry name" value="PEBP-like_sf"/>
</dbReference>
<dbReference type="InterPro" id="IPR035810">
    <property type="entry name" value="PEBP_euk"/>
</dbReference>
<comment type="caution">
    <text evidence="1">The sequence shown here is derived from an EMBL/GenBank/DDBJ whole genome shotgun (WGS) entry which is preliminary data.</text>
</comment>
<dbReference type="EMBL" id="BTFZ01000003">
    <property type="protein sequence ID" value="GMM34830.1"/>
    <property type="molecule type" value="Genomic_DNA"/>
</dbReference>
<dbReference type="CDD" id="cd00866">
    <property type="entry name" value="PEBP_euk"/>
    <property type="match status" value="1"/>
</dbReference>
<proteinExistence type="predicted"/>
<protein>
    <submittedName>
        <fullName evidence="1">Mitochondrial 54S ribosomal protein YmL35</fullName>
    </submittedName>
</protein>
<dbReference type="AlphaFoldDB" id="A0AAV5QK03"/>
<keyword evidence="2" id="KW-1185">Reference proteome</keyword>
<dbReference type="Gene3D" id="1.20.58.1180">
    <property type="match status" value="1"/>
</dbReference>
<reference evidence="1 2" key="1">
    <citation type="journal article" date="2023" name="Elife">
        <title>Identification of key yeast species and microbe-microbe interactions impacting larval growth of Drosophila in the wild.</title>
        <authorList>
            <person name="Mure A."/>
            <person name="Sugiura Y."/>
            <person name="Maeda R."/>
            <person name="Honda K."/>
            <person name="Sakurai N."/>
            <person name="Takahashi Y."/>
            <person name="Watada M."/>
            <person name="Katoh T."/>
            <person name="Gotoh A."/>
            <person name="Gotoh Y."/>
            <person name="Taniguchi I."/>
            <person name="Nakamura K."/>
            <person name="Hayashi T."/>
            <person name="Katayama T."/>
            <person name="Uemura T."/>
            <person name="Hattori Y."/>
        </authorList>
    </citation>
    <scope>NUCLEOTIDE SEQUENCE [LARGE SCALE GENOMIC DNA]</scope>
    <source>
        <strain evidence="1 2">SC-9</strain>
    </source>
</reference>
<gene>
    <name evidence="1" type="ORF">DASC09_021550</name>
</gene>
<evidence type="ECO:0000313" key="1">
    <source>
        <dbReference type="EMBL" id="GMM34830.1"/>
    </source>
</evidence>
<dbReference type="Proteomes" id="UP001360560">
    <property type="component" value="Unassembled WGS sequence"/>
</dbReference>
<keyword evidence="1" id="KW-0687">Ribonucleoprotein</keyword>
<keyword evidence="1" id="KW-0689">Ribosomal protein</keyword>
<dbReference type="GeneID" id="90072809"/>
<evidence type="ECO:0000313" key="2">
    <source>
        <dbReference type="Proteomes" id="UP001360560"/>
    </source>
</evidence>
<dbReference type="PANTHER" id="PTHR11362">
    <property type="entry name" value="PHOSPHATIDYLETHANOLAMINE-BINDING PROTEIN"/>
    <property type="match status" value="1"/>
</dbReference>
<organism evidence="1 2">
    <name type="scientific">Saccharomycopsis crataegensis</name>
    <dbReference type="NCBI Taxonomy" id="43959"/>
    <lineage>
        <taxon>Eukaryota</taxon>
        <taxon>Fungi</taxon>
        <taxon>Dikarya</taxon>
        <taxon>Ascomycota</taxon>
        <taxon>Saccharomycotina</taxon>
        <taxon>Saccharomycetes</taxon>
        <taxon>Saccharomycopsidaceae</taxon>
        <taxon>Saccharomycopsis</taxon>
    </lineage>
</organism>
<dbReference type="GO" id="GO:0005840">
    <property type="term" value="C:ribosome"/>
    <property type="evidence" value="ECO:0007669"/>
    <property type="project" value="UniProtKB-KW"/>
</dbReference>